<dbReference type="Proteomes" id="UP000309174">
    <property type="component" value="Unassembled WGS sequence"/>
</dbReference>
<dbReference type="InterPro" id="IPR011251">
    <property type="entry name" value="Luciferase-like_dom"/>
</dbReference>
<comment type="caution">
    <text evidence="5">The sequence shown here is derived from an EMBL/GenBank/DDBJ whole genome shotgun (WGS) entry which is preliminary data.</text>
</comment>
<dbReference type="GO" id="GO:0004497">
    <property type="term" value="F:monooxygenase activity"/>
    <property type="evidence" value="ECO:0007669"/>
    <property type="project" value="UniProtKB-KW"/>
</dbReference>
<keyword evidence="1" id="KW-0560">Oxidoreductase</keyword>
<dbReference type="InterPro" id="IPR050766">
    <property type="entry name" value="Bact_Lucif_Oxidored"/>
</dbReference>
<feature type="domain" description="SCP2" evidence="4">
    <location>
        <begin position="480"/>
        <end position="564"/>
    </location>
</feature>
<dbReference type="SUPFAM" id="SSF51679">
    <property type="entry name" value="Bacterial luciferase-like"/>
    <property type="match status" value="1"/>
</dbReference>
<dbReference type="SUPFAM" id="SSF55718">
    <property type="entry name" value="SCP-like"/>
    <property type="match status" value="1"/>
</dbReference>
<dbReference type="EMBL" id="VCKW01000114">
    <property type="protein sequence ID" value="TMQ95869.1"/>
    <property type="molecule type" value="Genomic_DNA"/>
</dbReference>
<dbReference type="PANTHER" id="PTHR30137:SF8">
    <property type="entry name" value="BLR5498 PROTEIN"/>
    <property type="match status" value="1"/>
</dbReference>
<evidence type="ECO:0000313" key="6">
    <source>
        <dbReference type="Proteomes" id="UP000309174"/>
    </source>
</evidence>
<dbReference type="Gene3D" id="3.20.20.30">
    <property type="entry name" value="Luciferase-like domain"/>
    <property type="match status" value="1"/>
</dbReference>
<evidence type="ECO:0000313" key="5">
    <source>
        <dbReference type="EMBL" id="TMQ95869.1"/>
    </source>
</evidence>
<dbReference type="Gene3D" id="3.30.1050.10">
    <property type="entry name" value="SCP2 sterol-binding domain"/>
    <property type="match status" value="1"/>
</dbReference>
<dbReference type="InterPro" id="IPR036527">
    <property type="entry name" value="SCP2_sterol-bd_dom_sf"/>
</dbReference>
<keyword evidence="2" id="KW-0503">Monooxygenase</keyword>
<proteinExistence type="predicted"/>
<name>A0A5C4J935_9ACTN</name>
<sequence>MIAIRFSLFYEHQLPRPWEDGQELKLYQDALDQVEIADRVGFDYVWEVEHHFLEEYSHSSAPEVFLAAASQRTKRIRLGHGIVQLPPAVNHPARIAERVATLDLVSNGRVDFGTGESSSSAELGGFGVRRADKRAQWQDAIDAITRMFVEEPFAGWNSADITMPPRNVLPKPLQKPHPPLWVACSRRETIQFAARNGIGALSFSFVEPEDAGRWVDDYYRIIASDECVPAGFAVNPNVAVVLPMMLHEDEATAIDRGIDGAHFFAFALAHYYGTTPHDPGRTNVWDEFLRRRESRGFSRQEIIANAESLNVNVGSLRGAVGTPDQVTELIRRYESAGVDQISFVLQAGPNKHEHICESLELFGKSVLPRFTEGRDEREAEKAERLAPAIEAALARREPARKPPPGYRIDEDAEVTRVHRSSRRRPIRVDVRTAARRRCQQGFYKLVHGRSDAQIEKRFGPGAQRVFFAGMARAFDPSASAGFTGELEFRLTRAQGRTVWTLHIGKSRARARSGPARDPALTLTLATADFLRILAGDANPASLLMDGRLELRGDHYLAPRLSEMFGGPSPY</sequence>
<reference evidence="5 6" key="1">
    <citation type="submission" date="2019-05" db="EMBL/GenBank/DDBJ databases">
        <title>Draft genome sequence of Actinomadura sp. 14C53.</title>
        <authorList>
            <person name="Saricaoglu S."/>
            <person name="Isik K."/>
        </authorList>
    </citation>
    <scope>NUCLEOTIDE SEQUENCE [LARGE SCALE GENOMIC DNA]</scope>
    <source>
        <strain evidence="5 6">14C53</strain>
    </source>
</reference>
<dbReference type="RefSeq" id="WP_138647042.1">
    <property type="nucleotide sequence ID" value="NZ_VCKW01000114.1"/>
</dbReference>
<evidence type="ECO:0000256" key="1">
    <source>
        <dbReference type="ARBA" id="ARBA00023002"/>
    </source>
</evidence>
<dbReference type="GO" id="GO:0016705">
    <property type="term" value="F:oxidoreductase activity, acting on paired donors, with incorporation or reduction of molecular oxygen"/>
    <property type="evidence" value="ECO:0007669"/>
    <property type="project" value="InterPro"/>
</dbReference>
<organism evidence="5 6">
    <name type="scientific">Actinomadura soli</name>
    <dbReference type="NCBI Taxonomy" id="2508997"/>
    <lineage>
        <taxon>Bacteria</taxon>
        <taxon>Bacillati</taxon>
        <taxon>Actinomycetota</taxon>
        <taxon>Actinomycetes</taxon>
        <taxon>Streptosporangiales</taxon>
        <taxon>Thermomonosporaceae</taxon>
        <taxon>Actinomadura</taxon>
    </lineage>
</organism>
<evidence type="ECO:0000259" key="3">
    <source>
        <dbReference type="Pfam" id="PF00296"/>
    </source>
</evidence>
<dbReference type="Pfam" id="PF02036">
    <property type="entry name" value="SCP2"/>
    <property type="match status" value="1"/>
</dbReference>
<dbReference type="GO" id="GO:0005829">
    <property type="term" value="C:cytosol"/>
    <property type="evidence" value="ECO:0007669"/>
    <property type="project" value="TreeGrafter"/>
</dbReference>
<evidence type="ECO:0000259" key="4">
    <source>
        <dbReference type="Pfam" id="PF02036"/>
    </source>
</evidence>
<dbReference type="AlphaFoldDB" id="A0A5C4J935"/>
<feature type="domain" description="Luciferase-like" evidence="3">
    <location>
        <begin position="25"/>
        <end position="340"/>
    </location>
</feature>
<accession>A0A5C4J935</accession>
<protein>
    <submittedName>
        <fullName evidence="5">LLM class flavin-dependent oxidoreductase</fullName>
    </submittedName>
</protein>
<dbReference type="OrthoDB" id="5241801at2"/>
<dbReference type="InterPro" id="IPR003033">
    <property type="entry name" value="SCP2_sterol-bd_dom"/>
</dbReference>
<dbReference type="InterPro" id="IPR036661">
    <property type="entry name" value="Luciferase-like_sf"/>
</dbReference>
<dbReference type="PANTHER" id="PTHR30137">
    <property type="entry name" value="LUCIFERASE-LIKE MONOOXYGENASE"/>
    <property type="match status" value="1"/>
</dbReference>
<dbReference type="Pfam" id="PF00296">
    <property type="entry name" value="Bac_luciferase"/>
    <property type="match status" value="1"/>
</dbReference>
<gene>
    <name evidence="5" type="ORF">ETD83_22060</name>
</gene>
<keyword evidence="6" id="KW-1185">Reference proteome</keyword>
<evidence type="ECO:0000256" key="2">
    <source>
        <dbReference type="ARBA" id="ARBA00023033"/>
    </source>
</evidence>